<sequence>MLEMQIELLGNGIYVATAVSSMIKYEVLNVPTLQFPPLASIENIYKFPILARLYDITTPFILENAEDIKYSIPPNDDIFTQLVSFTSTSDQVKQVLAIGTYVSSYVSPNGLTYFNLLVIVYLIEPSNLTYLLSVSVLEKVYVFVQQFDKSVGALINSDTGFVLLAPSNTTVSSAPNLINDGERFFERLENIYHTMTSILFIALLSLGYFDISARDIRVPTLRKPLESPSPSRTPKSLSDRGLLGNYTQLTSLEIVQNHNKVQNDFSKHINSTVIGFVTPWNSRGYEISVRYRQKLDIVCPVWYKIQYDTELALEGKEDIDEDWISKIRSKKLAEGEKKLHIPKITPRVHFETFTRDQYLKLITQEQLRQRFAKLVVDECKEHDYDGIFLDFGPLSFDGVQHEGISSQFIVRIVLELDAFFKEVGNALHANNYKLYISTAPTIVFQNAIPFVHPLAIQHALSIGTLDGVIVMCYDYSRSQGIPMSPLQYAIGSVRSFSMPPLEGSEVHNALVQIGLGDTYPAEHNKLFMGLNFYGVDTVSGQFVRHIRGIESEQEKKFRFTARDESFIGLISYYKTKWNWDDASKEHTFEYREADEEGGKSHISYYPTIKSIDIRVTEAQQEGFSIAIWELGQGLDYFMDLF</sequence>
<protein>
    <recommendedName>
        <fullName evidence="2">Chitinase domain-containing protein 1</fullName>
    </recommendedName>
</protein>
<evidence type="ECO:0000313" key="4">
    <source>
        <dbReference type="EMBL" id="KAA6394093.1"/>
    </source>
</evidence>
<dbReference type="SMART" id="SM00636">
    <property type="entry name" value="Glyco_18"/>
    <property type="match status" value="1"/>
</dbReference>
<dbReference type="Gene3D" id="3.20.20.80">
    <property type="entry name" value="Glycosidases"/>
    <property type="match status" value="1"/>
</dbReference>
<organism evidence="4 5">
    <name type="scientific">Streblomastix strix</name>
    <dbReference type="NCBI Taxonomy" id="222440"/>
    <lineage>
        <taxon>Eukaryota</taxon>
        <taxon>Metamonada</taxon>
        <taxon>Preaxostyla</taxon>
        <taxon>Oxymonadida</taxon>
        <taxon>Streblomastigidae</taxon>
        <taxon>Streblomastix</taxon>
    </lineage>
</organism>
<dbReference type="AlphaFoldDB" id="A0A5J4WHB4"/>
<dbReference type="GO" id="GO:0008061">
    <property type="term" value="F:chitin binding"/>
    <property type="evidence" value="ECO:0007669"/>
    <property type="project" value="InterPro"/>
</dbReference>
<dbReference type="InterPro" id="IPR011583">
    <property type="entry name" value="Chitinase_II/V-like_cat"/>
</dbReference>
<dbReference type="PANTHER" id="PTHR46066">
    <property type="entry name" value="CHITINASE DOMAIN-CONTAINING PROTEIN 1 FAMILY MEMBER"/>
    <property type="match status" value="1"/>
</dbReference>
<name>A0A5J4WHB4_9EUKA</name>
<proteinExistence type="inferred from homology"/>
<dbReference type="GO" id="GO:0070492">
    <property type="term" value="F:oligosaccharide binding"/>
    <property type="evidence" value="ECO:0007669"/>
    <property type="project" value="TreeGrafter"/>
</dbReference>
<dbReference type="GO" id="GO:0005975">
    <property type="term" value="P:carbohydrate metabolic process"/>
    <property type="evidence" value="ECO:0007669"/>
    <property type="project" value="InterPro"/>
</dbReference>
<dbReference type="GO" id="GO:0012505">
    <property type="term" value="C:endomembrane system"/>
    <property type="evidence" value="ECO:0007669"/>
    <property type="project" value="TreeGrafter"/>
</dbReference>
<dbReference type="InterPro" id="IPR017853">
    <property type="entry name" value="GH"/>
</dbReference>
<dbReference type="PROSITE" id="PS51910">
    <property type="entry name" value="GH18_2"/>
    <property type="match status" value="1"/>
</dbReference>
<dbReference type="EMBL" id="SNRW01002047">
    <property type="protein sequence ID" value="KAA6394093.1"/>
    <property type="molecule type" value="Genomic_DNA"/>
</dbReference>
<comment type="caution">
    <text evidence="4">The sequence shown here is derived from an EMBL/GenBank/DDBJ whole genome shotgun (WGS) entry which is preliminary data.</text>
</comment>
<evidence type="ECO:0000256" key="2">
    <source>
        <dbReference type="ARBA" id="ARBA00040976"/>
    </source>
</evidence>
<dbReference type="Gene3D" id="3.10.50.10">
    <property type="match status" value="1"/>
</dbReference>
<dbReference type="OrthoDB" id="10254444at2759"/>
<dbReference type="SUPFAM" id="SSF51445">
    <property type="entry name" value="(Trans)glycosidases"/>
    <property type="match status" value="1"/>
</dbReference>
<evidence type="ECO:0000256" key="1">
    <source>
        <dbReference type="ARBA" id="ARBA00009336"/>
    </source>
</evidence>
<evidence type="ECO:0000313" key="5">
    <source>
        <dbReference type="Proteomes" id="UP000324800"/>
    </source>
</evidence>
<gene>
    <name evidence="4" type="ORF">EZS28_010380</name>
</gene>
<feature type="domain" description="GH18" evidence="3">
    <location>
        <begin position="271"/>
        <end position="641"/>
    </location>
</feature>
<accession>A0A5J4WHB4</accession>
<dbReference type="GO" id="GO:0016787">
    <property type="term" value="F:hydrolase activity"/>
    <property type="evidence" value="ECO:0007669"/>
    <property type="project" value="UniProtKB-KW"/>
</dbReference>
<dbReference type="Proteomes" id="UP000324800">
    <property type="component" value="Unassembled WGS sequence"/>
</dbReference>
<dbReference type="InterPro" id="IPR029070">
    <property type="entry name" value="Chitinase_insertion_sf"/>
</dbReference>
<keyword evidence="4" id="KW-0378">Hydrolase</keyword>
<comment type="similarity">
    <text evidence="1">Belongs to the glycosyl hydrolase 18 family.</text>
</comment>
<evidence type="ECO:0000259" key="3">
    <source>
        <dbReference type="PROSITE" id="PS51910"/>
    </source>
</evidence>
<dbReference type="InterPro" id="IPR001223">
    <property type="entry name" value="Glyco_hydro18_cat"/>
</dbReference>
<reference evidence="4 5" key="1">
    <citation type="submission" date="2019-03" db="EMBL/GenBank/DDBJ databases">
        <title>Single cell metagenomics reveals metabolic interactions within the superorganism composed of flagellate Streblomastix strix and complex community of Bacteroidetes bacteria on its surface.</title>
        <authorList>
            <person name="Treitli S.C."/>
            <person name="Kolisko M."/>
            <person name="Husnik F."/>
            <person name="Keeling P."/>
            <person name="Hampl V."/>
        </authorList>
    </citation>
    <scope>NUCLEOTIDE SEQUENCE [LARGE SCALE GENOMIC DNA]</scope>
    <source>
        <strain evidence="4">ST1C</strain>
    </source>
</reference>
<dbReference type="PANTHER" id="PTHR46066:SF2">
    <property type="entry name" value="CHITINASE DOMAIN-CONTAINING PROTEIN 1"/>
    <property type="match status" value="1"/>
</dbReference>
<dbReference type="Pfam" id="PF00704">
    <property type="entry name" value="Glyco_hydro_18"/>
    <property type="match status" value="1"/>
</dbReference>